<name>A0A8S9SBU4_BRACR</name>
<feature type="region of interest" description="Disordered" evidence="1">
    <location>
        <begin position="49"/>
        <end position="90"/>
    </location>
</feature>
<dbReference type="AlphaFoldDB" id="A0A8S9SBU4"/>
<accession>A0A8S9SBU4</accession>
<protein>
    <submittedName>
        <fullName evidence="2">Uncharacterized protein</fullName>
    </submittedName>
</protein>
<dbReference type="Proteomes" id="UP000712600">
    <property type="component" value="Unassembled WGS sequence"/>
</dbReference>
<gene>
    <name evidence="2" type="ORF">F2Q69_00036205</name>
</gene>
<reference evidence="2" key="1">
    <citation type="submission" date="2019-12" db="EMBL/GenBank/DDBJ databases">
        <title>Genome sequencing and annotation of Brassica cretica.</title>
        <authorList>
            <person name="Studholme D.J."/>
            <person name="Sarris P."/>
        </authorList>
    </citation>
    <scope>NUCLEOTIDE SEQUENCE</scope>
    <source>
        <strain evidence="2">PFS-109/04</strain>
        <tissue evidence="2">Leaf</tissue>
    </source>
</reference>
<comment type="caution">
    <text evidence="2">The sequence shown here is derived from an EMBL/GenBank/DDBJ whole genome shotgun (WGS) entry which is preliminary data.</text>
</comment>
<dbReference type="EMBL" id="QGKX02000004">
    <property type="protein sequence ID" value="KAF3599312.1"/>
    <property type="molecule type" value="Genomic_DNA"/>
</dbReference>
<evidence type="ECO:0000313" key="3">
    <source>
        <dbReference type="Proteomes" id="UP000712600"/>
    </source>
</evidence>
<evidence type="ECO:0000256" key="1">
    <source>
        <dbReference type="SAM" id="MobiDB-lite"/>
    </source>
</evidence>
<proteinExistence type="predicted"/>
<evidence type="ECO:0000313" key="2">
    <source>
        <dbReference type="EMBL" id="KAF3599312.1"/>
    </source>
</evidence>
<organism evidence="2 3">
    <name type="scientific">Brassica cretica</name>
    <name type="common">Mustard</name>
    <dbReference type="NCBI Taxonomy" id="69181"/>
    <lineage>
        <taxon>Eukaryota</taxon>
        <taxon>Viridiplantae</taxon>
        <taxon>Streptophyta</taxon>
        <taxon>Embryophyta</taxon>
        <taxon>Tracheophyta</taxon>
        <taxon>Spermatophyta</taxon>
        <taxon>Magnoliopsida</taxon>
        <taxon>eudicotyledons</taxon>
        <taxon>Gunneridae</taxon>
        <taxon>Pentapetalae</taxon>
        <taxon>rosids</taxon>
        <taxon>malvids</taxon>
        <taxon>Brassicales</taxon>
        <taxon>Brassicaceae</taxon>
        <taxon>Brassiceae</taxon>
        <taxon>Brassica</taxon>
    </lineage>
</organism>
<sequence>MSIDTPLRPSIDTTSELSIDDPSSELYRAAHILASLSIDTNAVISIDSPSSPRHLPLARQSDHSSRKWVVPGTGPGVLPNGDPGRLLAGTQRPAFPRQDIAPEILLSRVPLRPEPHSEPGGGLVGAFDGVFEMAEPGALVIPEEEA</sequence>